<dbReference type="EMBL" id="LAZR01008246">
    <property type="protein sequence ID" value="KKM80017.1"/>
    <property type="molecule type" value="Genomic_DNA"/>
</dbReference>
<comment type="caution">
    <text evidence="1">The sequence shown here is derived from an EMBL/GenBank/DDBJ whole genome shotgun (WGS) entry which is preliminary data.</text>
</comment>
<accession>A0A0F9NF78</accession>
<gene>
    <name evidence="1" type="ORF">LCGC14_1344100</name>
</gene>
<protein>
    <submittedName>
        <fullName evidence="1">Uncharacterized protein</fullName>
    </submittedName>
</protein>
<proteinExistence type="predicted"/>
<sequence>MALSYANLLDEILLYLQDSGAAIFASTETQYGIENELKTISRYSPQIIDVIYKLESRTGTDVTGTASSLTDSVKAQFVATDATEEKVVYNSTDHTWAVVLSNSSTSVNTLSADIMDANENYEIYNKRCRNKKQIFIGDMPFMWIKSVEYPIGTPRNFSEISDDVIELEVYDSIIPDSDSTLTKLNDVQVLVKFAVPQIVCQLTDLVGEVHTAGVADAKTMQIKSFTDAEIVEAGDQFTIENHVTTYTVTTGVTLNYQTAAGSNIGFYPGLEADAPGDSIICFKKSSLKPAEENFLIRLVSARACISKSTLYYAQVNTAITQCTDAATAIGDIAALITLATTASTGDIALGRAQTALGATAVTAIAAIIAKAEAATTGDIALGRAEIVKALDAIILANAEFDKIVVASTGPMALAASSLASGLLLVNTIPVGGGAAEHMGQAASNVGASQGYALSGQIYLQETSADLNAAASNFRAASLELDTSGAKAREAAANFSNATSHFNAATADFKAAGEKANEAIANLRLVASRLQVSQGGLRYETWGRTELAQVESELRTYGGFPSSRRYARN</sequence>
<reference evidence="1" key="1">
    <citation type="journal article" date="2015" name="Nature">
        <title>Complex archaea that bridge the gap between prokaryotes and eukaryotes.</title>
        <authorList>
            <person name="Spang A."/>
            <person name="Saw J.H."/>
            <person name="Jorgensen S.L."/>
            <person name="Zaremba-Niedzwiedzka K."/>
            <person name="Martijn J."/>
            <person name="Lind A.E."/>
            <person name="van Eijk R."/>
            <person name="Schleper C."/>
            <person name="Guy L."/>
            <person name="Ettema T.J."/>
        </authorList>
    </citation>
    <scope>NUCLEOTIDE SEQUENCE</scope>
</reference>
<dbReference type="AlphaFoldDB" id="A0A0F9NF78"/>
<organism evidence="1">
    <name type="scientific">marine sediment metagenome</name>
    <dbReference type="NCBI Taxonomy" id="412755"/>
    <lineage>
        <taxon>unclassified sequences</taxon>
        <taxon>metagenomes</taxon>
        <taxon>ecological metagenomes</taxon>
    </lineage>
</organism>
<evidence type="ECO:0000313" key="1">
    <source>
        <dbReference type="EMBL" id="KKM80017.1"/>
    </source>
</evidence>
<name>A0A0F9NF78_9ZZZZ</name>